<dbReference type="Gene3D" id="3.40.50.300">
    <property type="entry name" value="P-loop containing nucleotide triphosphate hydrolases"/>
    <property type="match status" value="1"/>
</dbReference>
<evidence type="ECO:0000256" key="7">
    <source>
        <dbReference type="SAM" id="Coils"/>
    </source>
</evidence>
<dbReference type="FunFam" id="3.40.50.300:FF:000006">
    <property type="entry name" value="DNA-binding transcriptional regulator NtrC"/>
    <property type="match status" value="1"/>
</dbReference>
<dbReference type="InterPro" id="IPR027417">
    <property type="entry name" value="P-loop_NTPase"/>
</dbReference>
<dbReference type="InterPro" id="IPR002078">
    <property type="entry name" value="Sigma_54_int"/>
</dbReference>
<dbReference type="InterPro" id="IPR058031">
    <property type="entry name" value="AAA_lid_NorR"/>
</dbReference>
<dbReference type="InterPro" id="IPR003018">
    <property type="entry name" value="GAF"/>
</dbReference>
<dbReference type="InterPro" id="IPR025943">
    <property type="entry name" value="Sigma_54_int_dom_ATP-bd_2"/>
</dbReference>
<name>A0A538SUS7_UNCEI</name>
<organism evidence="9 12">
    <name type="scientific">Eiseniibacteriota bacterium</name>
    <dbReference type="NCBI Taxonomy" id="2212470"/>
    <lineage>
        <taxon>Bacteria</taxon>
        <taxon>Candidatus Eiseniibacteriota</taxon>
    </lineage>
</organism>
<dbReference type="InterPro" id="IPR003593">
    <property type="entry name" value="AAA+_ATPase"/>
</dbReference>
<evidence type="ECO:0000256" key="3">
    <source>
        <dbReference type="ARBA" id="ARBA00023015"/>
    </source>
</evidence>
<evidence type="ECO:0000313" key="11">
    <source>
        <dbReference type="Proteomes" id="UP000317366"/>
    </source>
</evidence>
<feature type="domain" description="Sigma-54 factor interaction" evidence="8">
    <location>
        <begin position="375"/>
        <end position="604"/>
    </location>
</feature>
<evidence type="ECO:0000313" key="12">
    <source>
        <dbReference type="Proteomes" id="UP000319829"/>
    </source>
</evidence>
<keyword evidence="7" id="KW-0175">Coiled coil</keyword>
<dbReference type="SMART" id="SM00065">
    <property type="entry name" value="GAF"/>
    <property type="match status" value="2"/>
</dbReference>
<dbReference type="SUPFAM" id="SSF46689">
    <property type="entry name" value="Homeodomain-like"/>
    <property type="match status" value="1"/>
</dbReference>
<evidence type="ECO:0000256" key="2">
    <source>
        <dbReference type="ARBA" id="ARBA00022840"/>
    </source>
</evidence>
<accession>A0A538SUS7</accession>
<dbReference type="PANTHER" id="PTHR32071:SF117">
    <property type="entry name" value="PTS-DEPENDENT DIHYDROXYACETONE KINASE OPERON REGULATORY PROTEIN-RELATED"/>
    <property type="match status" value="1"/>
</dbReference>
<keyword evidence="4" id="KW-0238">DNA-binding</keyword>
<keyword evidence="1" id="KW-0547">Nucleotide-binding</keyword>
<dbReference type="PRINTS" id="PR01590">
    <property type="entry name" value="HTHFIS"/>
</dbReference>
<evidence type="ECO:0000256" key="4">
    <source>
        <dbReference type="ARBA" id="ARBA00023125"/>
    </source>
</evidence>
<dbReference type="InterPro" id="IPR025944">
    <property type="entry name" value="Sigma_54_int_dom_CS"/>
</dbReference>
<feature type="coiled-coil region" evidence="7">
    <location>
        <begin position="336"/>
        <end position="370"/>
    </location>
</feature>
<dbReference type="EMBL" id="VBOX01000009">
    <property type="protein sequence ID" value="TMQ66406.1"/>
    <property type="molecule type" value="Genomic_DNA"/>
</dbReference>
<evidence type="ECO:0000313" key="9">
    <source>
        <dbReference type="EMBL" id="TMQ55139.1"/>
    </source>
</evidence>
<dbReference type="CDD" id="cd00009">
    <property type="entry name" value="AAA"/>
    <property type="match status" value="1"/>
</dbReference>
<dbReference type="Pfam" id="PF00158">
    <property type="entry name" value="Sigma54_activat"/>
    <property type="match status" value="1"/>
</dbReference>
<evidence type="ECO:0000259" key="8">
    <source>
        <dbReference type="PROSITE" id="PS50045"/>
    </source>
</evidence>
<dbReference type="Proteomes" id="UP000317366">
    <property type="component" value="Unassembled WGS sequence"/>
</dbReference>
<dbReference type="InterPro" id="IPR025662">
    <property type="entry name" value="Sigma_54_int_dom_ATP-bd_1"/>
</dbReference>
<sequence>MNVAAPSIDAQLLADVLSEIAETASETLELQDVFDRVATSVRRVIPFDNMGVVRLIDDARAVLHASTVPCQGPVCTEPIPLTSWSPRMRPRSGPNPRIEDALIEFDRSFFFDAKALEGGVRSAMWEPFRSTDTLRGGVWLAAYSPHAFTDEHQDVLRPIAALLGSAVEHWRLWDIERRRRDRLDRIEALLSTLAESLDVREVFQRLSDGMQQVLPHDLACLTELDMRARTIRISALAGESDNPAPTEAVVLTASELDRRIDFEIIHDIPTEVPPDTERQRLIISSGMRSWLRVPVWLSGEVRGGLSFFHREPSRYSWEDTEVAIRLADRVGLMLSHQRLAEEARVAAEARERAERLEATVETLARELESRGRGRIIGVSPSWKQSLLSVKRVTASETTVLITGESGTGKEVISSLIHQGSPRSGRPFVAINCAALPEQLLESELFGHEKGAFTGAIATKIGRLEQAAGGTLFLDEIAEMSPLVQAKFLRVLEQREFQRLGGTRTLKADVRVIAATNRDLAASIARQTFREDLYYRLNVFQIHIAPLRERPEDILPLAEAFLEDLGRTMGRPAAGISKDAREWLLAYRWPGNVRELRNAIERAILLCDGGLITRDHLPTMAASVGAAHFEATNGSAKAAAPIPSEGMNLEDVERGMVEKALSQAKGNKSRAARLLGLTRAQLYSRIEKYGVS</sequence>
<keyword evidence="2" id="KW-0067">ATP-binding</keyword>
<dbReference type="Pfam" id="PF25601">
    <property type="entry name" value="AAA_lid_14"/>
    <property type="match status" value="1"/>
</dbReference>
<dbReference type="Proteomes" id="UP000319829">
    <property type="component" value="Unassembled WGS sequence"/>
</dbReference>
<dbReference type="SUPFAM" id="SSF55781">
    <property type="entry name" value="GAF domain-like"/>
    <property type="match status" value="2"/>
</dbReference>
<dbReference type="PROSITE" id="PS00676">
    <property type="entry name" value="SIGMA54_INTERACT_2"/>
    <property type="match status" value="1"/>
</dbReference>
<evidence type="ECO:0000256" key="1">
    <source>
        <dbReference type="ARBA" id="ARBA00022741"/>
    </source>
</evidence>
<dbReference type="SMART" id="SM00382">
    <property type="entry name" value="AAA"/>
    <property type="match status" value="1"/>
</dbReference>
<proteinExistence type="predicted"/>
<reference evidence="11 12" key="1">
    <citation type="journal article" date="2019" name="Nat. Microbiol.">
        <title>Mediterranean grassland soil C-N compound turnover is dependent on rainfall and depth, and is mediated by genomically divergent microorganisms.</title>
        <authorList>
            <person name="Diamond S."/>
            <person name="Andeer P.F."/>
            <person name="Li Z."/>
            <person name="Crits-Christoph A."/>
            <person name="Burstein D."/>
            <person name="Anantharaman K."/>
            <person name="Lane K.R."/>
            <person name="Thomas B.C."/>
            <person name="Pan C."/>
            <person name="Northen T.R."/>
            <person name="Banfield J.F."/>
        </authorList>
    </citation>
    <scope>NUCLEOTIDE SEQUENCE [LARGE SCALE GENOMIC DNA]</scope>
    <source>
        <strain evidence="9">WS_4</strain>
        <strain evidence="10">WS_7</strain>
    </source>
</reference>
<keyword evidence="6" id="KW-0804">Transcription</keyword>
<dbReference type="PANTHER" id="PTHR32071">
    <property type="entry name" value="TRANSCRIPTIONAL REGULATORY PROTEIN"/>
    <property type="match status" value="1"/>
</dbReference>
<dbReference type="GO" id="GO:0006355">
    <property type="term" value="P:regulation of DNA-templated transcription"/>
    <property type="evidence" value="ECO:0007669"/>
    <property type="project" value="InterPro"/>
</dbReference>
<dbReference type="PROSITE" id="PS50045">
    <property type="entry name" value="SIGMA54_INTERACT_4"/>
    <property type="match status" value="1"/>
</dbReference>
<dbReference type="Pfam" id="PF02954">
    <property type="entry name" value="HTH_8"/>
    <property type="match status" value="1"/>
</dbReference>
<dbReference type="SUPFAM" id="SSF52540">
    <property type="entry name" value="P-loop containing nucleoside triphosphate hydrolases"/>
    <property type="match status" value="1"/>
</dbReference>
<evidence type="ECO:0000256" key="5">
    <source>
        <dbReference type="ARBA" id="ARBA00023159"/>
    </source>
</evidence>
<dbReference type="PROSITE" id="PS00675">
    <property type="entry name" value="SIGMA54_INTERACT_1"/>
    <property type="match status" value="1"/>
</dbReference>
<dbReference type="Gene3D" id="1.10.10.60">
    <property type="entry name" value="Homeodomain-like"/>
    <property type="match status" value="1"/>
</dbReference>
<protein>
    <submittedName>
        <fullName evidence="9">AAA family ATPase</fullName>
    </submittedName>
</protein>
<dbReference type="GO" id="GO:0005524">
    <property type="term" value="F:ATP binding"/>
    <property type="evidence" value="ECO:0007669"/>
    <property type="project" value="UniProtKB-KW"/>
</dbReference>
<dbReference type="GO" id="GO:0043565">
    <property type="term" value="F:sequence-specific DNA binding"/>
    <property type="evidence" value="ECO:0007669"/>
    <property type="project" value="InterPro"/>
</dbReference>
<keyword evidence="3" id="KW-0805">Transcription regulation</keyword>
<dbReference type="Gene3D" id="3.30.450.40">
    <property type="match status" value="2"/>
</dbReference>
<dbReference type="EMBL" id="VBOU01000042">
    <property type="protein sequence ID" value="TMQ55139.1"/>
    <property type="molecule type" value="Genomic_DNA"/>
</dbReference>
<dbReference type="PROSITE" id="PS00688">
    <property type="entry name" value="SIGMA54_INTERACT_3"/>
    <property type="match status" value="1"/>
</dbReference>
<dbReference type="Gene3D" id="1.10.8.60">
    <property type="match status" value="1"/>
</dbReference>
<evidence type="ECO:0000256" key="6">
    <source>
        <dbReference type="ARBA" id="ARBA00023163"/>
    </source>
</evidence>
<gene>
    <name evidence="9" type="ORF">E6K74_04200</name>
    <name evidence="10" type="ORF">E6K77_01410</name>
</gene>
<dbReference type="InterPro" id="IPR009057">
    <property type="entry name" value="Homeodomain-like_sf"/>
</dbReference>
<dbReference type="InterPro" id="IPR002197">
    <property type="entry name" value="HTH_Fis"/>
</dbReference>
<dbReference type="InterPro" id="IPR029016">
    <property type="entry name" value="GAF-like_dom_sf"/>
</dbReference>
<comment type="caution">
    <text evidence="9">The sequence shown here is derived from an EMBL/GenBank/DDBJ whole genome shotgun (WGS) entry which is preliminary data.</text>
</comment>
<dbReference type="AlphaFoldDB" id="A0A538SUS7"/>
<keyword evidence="5" id="KW-0010">Activator</keyword>
<evidence type="ECO:0000313" key="10">
    <source>
        <dbReference type="EMBL" id="TMQ66406.1"/>
    </source>
</evidence>